<proteinExistence type="predicted"/>
<evidence type="ECO:0000256" key="1">
    <source>
        <dbReference type="SAM" id="Phobius"/>
    </source>
</evidence>
<organism evidence="2 3">
    <name type="scientific">Ranitomeya imitator</name>
    <name type="common">mimic poison frog</name>
    <dbReference type="NCBI Taxonomy" id="111125"/>
    <lineage>
        <taxon>Eukaryota</taxon>
        <taxon>Metazoa</taxon>
        <taxon>Chordata</taxon>
        <taxon>Craniata</taxon>
        <taxon>Vertebrata</taxon>
        <taxon>Euteleostomi</taxon>
        <taxon>Amphibia</taxon>
        <taxon>Batrachia</taxon>
        <taxon>Anura</taxon>
        <taxon>Neobatrachia</taxon>
        <taxon>Hyloidea</taxon>
        <taxon>Dendrobatidae</taxon>
        <taxon>Dendrobatinae</taxon>
        <taxon>Ranitomeya</taxon>
    </lineage>
</organism>
<name>A0ABN9KQE3_9NEOB</name>
<dbReference type="Proteomes" id="UP001176940">
    <property type="component" value="Unassembled WGS sequence"/>
</dbReference>
<protein>
    <submittedName>
        <fullName evidence="2">Uncharacterized protein</fullName>
    </submittedName>
</protein>
<sequence>MVTRVNIGLLSAALRLVTRCLPWLPGDFGIVGRWRAVCVCDSSPATTQRLNSDAAAIGIVVYIAAASLNVTIVNWLHVTIQKNGKEEDFQQPGSGPYCAHSITLLYFHRFYSDVIHPGRHSKRR</sequence>
<keyword evidence="1" id="KW-0812">Transmembrane</keyword>
<feature type="transmembrane region" description="Helical" evidence="1">
    <location>
        <begin position="54"/>
        <end position="76"/>
    </location>
</feature>
<comment type="caution">
    <text evidence="2">The sequence shown here is derived from an EMBL/GenBank/DDBJ whole genome shotgun (WGS) entry which is preliminary data.</text>
</comment>
<gene>
    <name evidence="2" type="ORF">RIMI_LOCUS299933</name>
</gene>
<accession>A0ABN9KQE3</accession>
<keyword evidence="3" id="KW-1185">Reference proteome</keyword>
<keyword evidence="1" id="KW-1133">Transmembrane helix</keyword>
<dbReference type="EMBL" id="CAUEEQ010000336">
    <property type="protein sequence ID" value="CAJ0916519.1"/>
    <property type="molecule type" value="Genomic_DNA"/>
</dbReference>
<evidence type="ECO:0000313" key="2">
    <source>
        <dbReference type="EMBL" id="CAJ0916519.1"/>
    </source>
</evidence>
<reference evidence="2" key="1">
    <citation type="submission" date="2023-07" db="EMBL/GenBank/DDBJ databases">
        <authorList>
            <person name="Stuckert A."/>
        </authorList>
    </citation>
    <scope>NUCLEOTIDE SEQUENCE</scope>
</reference>
<evidence type="ECO:0000313" key="3">
    <source>
        <dbReference type="Proteomes" id="UP001176940"/>
    </source>
</evidence>
<keyword evidence="1" id="KW-0472">Membrane</keyword>